<evidence type="ECO:0000256" key="1">
    <source>
        <dbReference type="ARBA" id="ARBA00001964"/>
    </source>
</evidence>
<dbReference type="PANTHER" id="PTHR43825">
    <property type="entry name" value="PYRUVATE DEHYDROGENASE E1 COMPONENT"/>
    <property type="match status" value="1"/>
</dbReference>
<proteinExistence type="inferred from homology"/>
<dbReference type="FunFam" id="3.40.50.970:FF:000129">
    <property type="entry name" value="Transketolase"/>
    <property type="match status" value="1"/>
</dbReference>
<dbReference type="InterPro" id="IPR029061">
    <property type="entry name" value="THDP-binding"/>
</dbReference>
<comment type="cofactor">
    <cofactor evidence="1">
        <name>thiamine diphosphate</name>
        <dbReference type="ChEBI" id="CHEBI:58937"/>
    </cofactor>
</comment>
<dbReference type="PANTHER" id="PTHR43825:SF1">
    <property type="entry name" value="TRANSKETOLASE-LIKE PYRIMIDINE-BINDING DOMAIN-CONTAINING PROTEIN"/>
    <property type="match status" value="1"/>
</dbReference>
<organism evidence="5 6">
    <name type="scientific">Aminivibrio pyruvatiphilus</name>
    <dbReference type="NCBI Taxonomy" id="1005740"/>
    <lineage>
        <taxon>Bacteria</taxon>
        <taxon>Thermotogati</taxon>
        <taxon>Synergistota</taxon>
        <taxon>Synergistia</taxon>
        <taxon>Synergistales</taxon>
        <taxon>Aminobacteriaceae</taxon>
        <taxon>Aminivibrio</taxon>
    </lineage>
</organism>
<gene>
    <name evidence="5" type="ORF">C8D99_106100</name>
</gene>
<dbReference type="InterPro" id="IPR009014">
    <property type="entry name" value="Transketo_C/PFOR_II"/>
</dbReference>
<evidence type="ECO:0000259" key="4">
    <source>
        <dbReference type="SMART" id="SM00861"/>
    </source>
</evidence>
<sequence length="307" mass="32713">MLMNLRTAYGEELLALAKENSRVVALDADLCGSTQSVVIEKNFPERYFEMGIGEQNMISVAAGLSLTGKIPFAHSFAVFASGRPFDQIRQSVCLPKLNVKIVGSSCGLSDFGDGATHQSFEDLATMRVLPGMTVFCPADGVETKWAVREAAAIDGPVYIRLNRNDLPVIFDENTPFATGKPLVVKEGSQVALMGTGTMTAIAMEAADLLEKKGISVRVIHLGTIKPIDGEALAKSVNGVKGIVTCEEHTIYGGLGSAVAEALCAAPLPMRMVGIQDRYGQSAVCYDELLVHYGLTKENIAAAAEKLL</sequence>
<name>A0A4R8MBK0_9BACT</name>
<reference evidence="5 6" key="1">
    <citation type="submission" date="2019-03" db="EMBL/GenBank/DDBJ databases">
        <title>Genomic Encyclopedia of Type Strains, Phase IV (KMG-IV): sequencing the most valuable type-strain genomes for metagenomic binning, comparative biology and taxonomic classification.</title>
        <authorList>
            <person name="Goeker M."/>
        </authorList>
    </citation>
    <scope>NUCLEOTIDE SEQUENCE [LARGE SCALE GENOMIC DNA]</scope>
    <source>
        <strain evidence="5 6">DSM 25964</strain>
    </source>
</reference>
<dbReference type="InterPro" id="IPR033248">
    <property type="entry name" value="Transketolase_C"/>
</dbReference>
<comment type="similarity">
    <text evidence="2">Belongs to the transketolase family.</text>
</comment>
<dbReference type="CDD" id="cd07033">
    <property type="entry name" value="TPP_PYR_DXS_TK_like"/>
    <property type="match status" value="1"/>
</dbReference>
<evidence type="ECO:0000313" key="6">
    <source>
        <dbReference type="Proteomes" id="UP000295066"/>
    </source>
</evidence>
<dbReference type="InterPro" id="IPR051157">
    <property type="entry name" value="PDH/Transketolase"/>
</dbReference>
<evidence type="ECO:0000256" key="2">
    <source>
        <dbReference type="ARBA" id="ARBA00007131"/>
    </source>
</evidence>
<feature type="domain" description="Transketolase-like pyrimidine-binding" evidence="4">
    <location>
        <begin position="3"/>
        <end position="168"/>
    </location>
</feature>
<evidence type="ECO:0000256" key="3">
    <source>
        <dbReference type="ARBA" id="ARBA00023052"/>
    </source>
</evidence>
<accession>A0A4R8MBK0</accession>
<dbReference type="SMART" id="SM00861">
    <property type="entry name" value="Transket_pyr"/>
    <property type="match status" value="1"/>
</dbReference>
<evidence type="ECO:0000313" key="5">
    <source>
        <dbReference type="EMBL" id="TDY61245.1"/>
    </source>
</evidence>
<dbReference type="Proteomes" id="UP000295066">
    <property type="component" value="Unassembled WGS sequence"/>
</dbReference>
<comment type="caution">
    <text evidence="5">The sequence shown here is derived from an EMBL/GenBank/DDBJ whole genome shotgun (WGS) entry which is preliminary data.</text>
</comment>
<dbReference type="Pfam" id="PF02779">
    <property type="entry name" value="Transket_pyr"/>
    <property type="match status" value="1"/>
</dbReference>
<dbReference type="OrthoDB" id="9803371at2"/>
<dbReference type="AlphaFoldDB" id="A0A4R8MBK0"/>
<dbReference type="Pfam" id="PF02780">
    <property type="entry name" value="Transketolase_C"/>
    <property type="match status" value="1"/>
</dbReference>
<dbReference type="InterPro" id="IPR005475">
    <property type="entry name" value="Transketolase-like_Pyr-bd"/>
</dbReference>
<dbReference type="RefSeq" id="WP_133957293.1">
    <property type="nucleotide sequence ID" value="NZ_SORI01000006.1"/>
</dbReference>
<dbReference type="SUPFAM" id="SSF52922">
    <property type="entry name" value="TK C-terminal domain-like"/>
    <property type="match status" value="1"/>
</dbReference>
<dbReference type="Gene3D" id="3.40.50.920">
    <property type="match status" value="1"/>
</dbReference>
<dbReference type="Gene3D" id="3.40.50.970">
    <property type="match status" value="1"/>
</dbReference>
<protein>
    <submittedName>
        <fullName evidence="5">Transketolase subunit B</fullName>
    </submittedName>
</protein>
<dbReference type="SUPFAM" id="SSF52518">
    <property type="entry name" value="Thiamin diphosphate-binding fold (THDP-binding)"/>
    <property type="match status" value="1"/>
</dbReference>
<keyword evidence="3" id="KW-0786">Thiamine pyrophosphate</keyword>
<dbReference type="EMBL" id="SORI01000006">
    <property type="protein sequence ID" value="TDY61245.1"/>
    <property type="molecule type" value="Genomic_DNA"/>
</dbReference>
<keyword evidence="6" id="KW-1185">Reference proteome</keyword>